<evidence type="ECO:0000256" key="1">
    <source>
        <dbReference type="ARBA" id="ARBA00004651"/>
    </source>
</evidence>
<dbReference type="PANTHER" id="PTHR11795">
    <property type="entry name" value="BRANCHED-CHAIN AMINO ACID TRANSPORT SYSTEM PERMEASE PROTEIN LIVH"/>
    <property type="match status" value="1"/>
</dbReference>
<evidence type="ECO:0000256" key="8">
    <source>
        <dbReference type="ARBA" id="ARBA00037998"/>
    </source>
</evidence>
<keyword evidence="7 9" id="KW-0472">Membrane</keyword>
<evidence type="ECO:0000256" key="5">
    <source>
        <dbReference type="ARBA" id="ARBA00022970"/>
    </source>
</evidence>
<dbReference type="CDD" id="cd06582">
    <property type="entry name" value="TM_PBP1_LivH_like"/>
    <property type="match status" value="1"/>
</dbReference>
<accession>A0A0D6PLD6</accession>
<keyword evidence="5" id="KW-0029">Amino-acid transport</keyword>
<keyword evidence="2" id="KW-0813">Transport</keyword>
<evidence type="ECO:0000256" key="7">
    <source>
        <dbReference type="ARBA" id="ARBA00023136"/>
    </source>
</evidence>
<evidence type="ECO:0000313" key="10">
    <source>
        <dbReference type="EMBL" id="GAN81594.1"/>
    </source>
</evidence>
<dbReference type="STRING" id="1120923.SAMN02746095_02660"/>
<feature type="transmembrane region" description="Helical" evidence="9">
    <location>
        <begin position="95"/>
        <end position="118"/>
    </location>
</feature>
<comment type="caution">
    <text evidence="10">The sequence shown here is derived from an EMBL/GenBank/DDBJ whole genome shotgun (WGS) entry which is preliminary data.</text>
</comment>
<feature type="transmembrane region" description="Helical" evidence="9">
    <location>
        <begin position="6"/>
        <end position="29"/>
    </location>
</feature>
<dbReference type="GO" id="GO:0005886">
    <property type="term" value="C:plasma membrane"/>
    <property type="evidence" value="ECO:0007669"/>
    <property type="project" value="UniProtKB-SubCell"/>
</dbReference>
<feature type="transmembrane region" description="Helical" evidence="9">
    <location>
        <begin position="143"/>
        <end position="162"/>
    </location>
</feature>
<dbReference type="GO" id="GO:0006865">
    <property type="term" value="P:amino acid transport"/>
    <property type="evidence" value="ECO:0007669"/>
    <property type="project" value="UniProtKB-KW"/>
</dbReference>
<feature type="transmembrane region" description="Helical" evidence="9">
    <location>
        <begin position="41"/>
        <end position="59"/>
    </location>
</feature>
<feature type="transmembrane region" description="Helical" evidence="9">
    <location>
        <begin position="268"/>
        <end position="287"/>
    </location>
</feature>
<evidence type="ECO:0000313" key="11">
    <source>
        <dbReference type="Proteomes" id="UP000032668"/>
    </source>
</evidence>
<protein>
    <submittedName>
        <fullName evidence="10">Innermembrane translocator</fullName>
    </submittedName>
</protein>
<dbReference type="OrthoDB" id="9778908at2"/>
<keyword evidence="4 9" id="KW-0812">Transmembrane</keyword>
<evidence type="ECO:0000256" key="9">
    <source>
        <dbReference type="SAM" id="Phobius"/>
    </source>
</evidence>
<feature type="transmembrane region" description="Helical" evidence="9">
    <location>
        <begin position="191"/>
        <end position="210"/>
    </location>
</feature>
<feature type="transmembrane region" description="Helical" evidence="9">
    <location>
        <begin position="65"/>
        <end position="83"/>
    </location>
</feature>
<comment type="similarity">
    <text evidence="8">Belongs to the binding-protein-dependent transport system permease family. LivHM subfamily.</text>
</comment>
<dbReference type="InterPro" id="IPR052157">
    <property type="entry name" value="BCAA_transport_permease"/>
</dbReference>
<evidence type="ECO:0000256" key="3">
    <source>
        <dbReference type="ARBA" id="ARBA00022475"/>
    </source>
</evidence>
<keyword evidence="3" id="KW-1003">Cell membrane</keyword>
<dbReference type="Proteomes" id="UP000032668">
    <property type="component" value="Unassembled WGS sequence"/>
</dbReference>
<keyword evidence="6 9" id="KW-1133">Transmembrane helix</keyword>
<dbReference type="PANTHER" id="PTHR11795:SF445">
    <property type="entry name" value="AMINO ACID ABC TRANSPORTER PERMEASE PROTEIN"/>
    <property type="match status" value="1"/>
</dbReference>
<gene>
    <name evidence="10" type="ORF">Aam_106_002</name>
</gene>
<dbReference type="InterPro" id="IPR001851">
    <property type="entry name" value="ABC_transp_permease"/>
</dbReference>
<feature type="transmembrane region" description="Helical" evidence="9">
    <location>
        <begin position="230"/>
        <end position="256"/>
    </location>
</feature>
<dbReference type="EMBL" id="BANC01000104">
    <property type="protein sequence ID" value="GAN81594.1"/>
    <property type="molecule type" value="Genomic_DNA"/>
</dbReference>
<organism evidence="10 11">
    <name type="scientific">Acidocella aminolytica 101 = DSM 11237</name>
    <dbReference type="NCBI Taxonomy" id="1120923"/>
    <lineage>
        <taxon>Bacteria</taxon>
        <taxon>Pseudomonadati</taxon>
        <taxon>Pseudomonadota</taxon>
        <taxon>Alphaproteobacteria</taxon>
        <taxon>Acetobacterales</taxon>
        <taxon>Acidocellaceae</taxon>
        <taxon>Acidocella</taxon>
    </lineage>
</organism>
<dbReference type="AlphaFoldDB" id="A0A0D6PLD6"/>
<dbReference type="GO" id="GO:0022857">
    <property type="term" value="F:transmembrane transporter activity"/>
    <property type="evidence" value="ECO:0007669"/>
    <property type="project" value="InterPro"/>
</dbReference>
<name>A0A0D6PLD6_9PROT</name>
<sequence>MALLEYAIIGGILYGIFFSLVAIGLNLIFGVMRIINLAHGQFVMLGGFGAYLVTSSLGLNPIFGVPLAVLGGIAIGYPLYYGVVPRLQRSRDPEMLSFILFFGVAQMIEAVMTLLFGVDERSLPGEALGSGNFGVLGQQFPDSWWVAVAVSLLCIGGLWLYFSRTRLGYATRAIIANREEALATGINVNRVSAIAFIIGLSLAGIAGVFVPYLVGSISPSDGSDLTTTSFAIIIIGSLGNPLGTVVGGLVFGVGTMLMQTFYPSWSNLVPYVLLVLIVLVRPSGLLGKAVRNA</sequence>
<reference evidence="10 11" key="1">
    <citation type="submission" date="2012-11" db="EMBL/GenBank/DDBJ databases">
        <title>Whole genome sequence of Acidocella aminolytica 101 = DSM 11237.</title>
        <authorList>
            <person name="Azuma Y."/>
            <person name="Higashiura N."/>
            <person name="Hirakawa H."/>
            <person name="Matsushita K."/>
        </authorList>
    </citation>
    <scope>NUCLEOTIDE SEQUENCE [LARGE SCALE GENOMIC DNA]</scope>
    <source>
        <strain evidence="11">101 / DSM 11237</strain>
    </source>
</reference>
<evidence type="ECO:0000256" key="6">
    <source>
        <dbReference type="ARBA" id="ARBA00022989"/>
    </source>
</evidence>
<dbReference type="RefSeq" id="WP_048879984.1">
    <property type="nucleotide sequence ID" value="NZ_BANC01000104.1"/>
</dbReference>
<comment type="subcellular location">
    <subcellularLocation>
        <location evidence="1">Cell membrane</location>
        <topology evidence="1">Multi-pass membrane protein</topology>
    </subcellularLocation>
</comment>
<keyword evidence="11" id="KW-1185">Reference proteome</keyword>
<evidence type="ECO:0000256" key="2">
    <source>
        <dbReference type="ARBA" id="ARBA00022448"/>
    </source>
</evidence>
<dbReference type="Pfam" id="PF02653">
    <property type="entry name" value="BPD_transp_2"/>
    <property type="match status" value="1"/>
</dbReference>
<proteinExistence type="inferred from homology"/>
<evidence type="ECO:0000256" key="4">
    <source>
        <dbReference type="ARBA" id="ARBA00022692"/>
    </source>
</evidence>